<feature type="region of interest" description="Beta-Casp" evidence="12">
    <location>
        <begin position="380"/>
        <end position="573"/>
    </location>
</feature>
<dbReference type="Pfam" id="PF10996">
    <property type="entry name" value="Beta-Casp"/>
    <property type="match status" value="1"/>
</dbReference>
<name>A0A5B9D9N0_9ARCH</name>
<dbReference type="SUPFAM" id="SSF56281">
    <property type="entry name" value="Metallo-hydrolase/oxidoreductase"/>
    <property type="match status" value="1"/>
</dbReference>
<evidence type="ECO:0000259" key="14">
    <source>
        <dbReference type="SMART" id="SM01027"/>
    </source>
</evidence>
<keyword evidence="6 12" id="KW-0862">Zinc</keyword>
<dbReference type="CDD" id="cd16295">
    <property type="entry name" value="TTHA0252-CPSF-like_MBL-fold"/>
    <property type="match status" value="1"/>
</dbReference>
<keyword evidence="9 12" id="KW-0805">Transcription regulation</keyword>
<dbReference type="Pfam" id="PF17214">
    <property type="entry name" value="KH_TffA"/>
    <property type="match status" value="1"/>
</dbReference>
<dbReference type="Proteomes" id="UP000321408">
    <property type="component" value="Chromosome"/>
</dbReference>
<reference evidence="15 16" key="2">
    <citation type="journal article" date="2024" name="Int. J. Syst. Evol. Microbiol.">
        <title>Promethearchaeum syntrophicum gen. nov., sp. nov., an anaerobic, obligately syntrophic archaeon, the first isolate of the lineage 'Asgard' archaea, and proposal of the new archaeal phylum Promethearchaeota phyl. nov. and kingdom Promethearchaeati regn. nov.</title>
        <authorList>
            <person name="Imachi H."/>
            <person name="Nobu M.K."/>
            <person name="Kato S."/>
            <person name="Takaki Y."/>
            <person name="Miyazaki M."/>
            <person name="Miyata M."/>
            <person name="Ogawara M."/>
            <person name="Saito Y."/>
            <person name="Sakai S."/>
            <person name="Tahara Y.O."/>
            <person name="Takano Y."/>
            <person name="Tasumi E."/>
            <person name="Uematsu K."/>
            <person name="Yoshimura T."/>
            <person name="Itoh T."/>
            <person name="Ohkuma M."/>
            <person name="Takai K."/>
        </authorList>
    </citation>
    <scope>NUCLEOTIDE SEQUENCE [LARGE SCALE GENOMIC DNA]</scope>
    <source>
        <strain evidence="15 16">MK-D1</strain>
    </source>
</reference>
<dbReference type="Gene3D" id="3.40.50.10890">
    <property type="match status" value="1"/>
</dbReference>
<feature type="region of interest" description="KHb" evidence="12">
    <location>
        <begin position="69"/>
        <end position="136"/>
    </location>
</feature>
<evidence type="ECO:0000256" key="6">
    <source>
        <dbReference type="ARBA" id="ARBA00022833"/>
    </source>
</evidence>
<evidence type="ECO:0000259" key="13">
    <source>
        <dbReference type="SMART" id="SM00849"/>
    </source>
</evidence>
<feature type="binding site" evidence="12">
    <location>
        <position position="348"/>
    </location>
    <ligand>
        <name>Zn(2+)</name>
        <dbReference type="ChEBI" id="CHEBI:29105"/>
        <label>1</label>
    </ligand>
</feature>
<evidence type="ECO:0000256" key="9">
    <source>
        <dbReference type="ARBA" id="ARBA00023015"/>
    </source>
</evidence>
<feature type="binding site" evidence="12">
    <location>
        <position position="348"/>
    </location>
    <ligand>
        <name>Zn(2+)</name>
        <dbReference type="ChEBI" id="CHEBI:29105"/>
        <label>2</label>
    </ligand>
</feature>
<keyword evidence="4 12" id="KW-0255">Endonuclease</keyword>
<keyword evidence="7 12" id="KW-0269">Exonuclease</keyword>
<keyword evidence="3 12" id="KW-0479">Metal-binding</keyword>
<keyword evidence="2 12" id="KW-0540">Nuclease</keyword>
<dbReference type="Pfam" id="PF07521">
    <property type="entry name" value="RMMBL"/>
    <property type="match status" value="1"/>
</dbReference>
<comment type="function">
    <text evidence="12">Terminates transcription on the whole genome. Termination is linked to FttA-mediated RNA cleavage and does not require NTP hydrolysis. Cleaves endonucleolytically at the RNA exit channel of RNA polymerase (RNAP); the 5'-3' exonuclease activity of this protein degrades the nascent RNA released from RNAP.</text>
</comment>
<feature type="domain" description="Metallo-beta-lactamase" evidence="13">
    <location>
        <begin position="190"/>
        <end position="386"/>
    </location>
</feature>
<dbReference type="Gene3D" id="3.30.300.20">
    <property type="match status" value="1"/>
</dbReference>
<dbReference type="PANTHER" id="PTHR11203:SF51">
    <property type="entry name" value="CLEAVAGE AND POLYADENYLATION SPECIFICITY FACTOR"/>
    <property type="match status" value="1"/>
</dbReference>
<keyword evidence="5 12" id="KW-0378">Hydrolase</keyword>
<dbReference type="InterPro" id="IPR050698">
    <property type="entry name" value="MBL"/>
</dbReference>
<reference evidence="15 16" key="1">
    <citation type="journal article" date="2020" name="Nature">
        <title>Isolation of an archaeon at the prokaryote-eukaryote interface.</title>
        <authorList>
            <person name="Imachi H."/>
            <person name="Nobu M.K."/>
            <person name="Nakahara N."/>
            <person name="Morono Y."/>
            <person name="Ogawara M."/>
            <person name="Takaki Y."/>
            <person name="Takano Y."/>
            <person name="Uematsu K."/>
            <person name="Ikuta T."/>
            <person name="Ito M."/>
            <person name="Matsui Y."/>
            <person name="Miyazaki M."/>
            <person name="Murata K."/>
            <person name="Saito Y."/>
            <person name="Sakai S."/>
            <person name="Song C."/>
            <person name="Tasumi E."/>
            <person name="Yamanaka Y."/>
            <person name="Yamaguchi T."/>
            <person name="Kamagata Y."/>
            <person name="Tamaki H."/>
            <person name="Takai K."/>
        </authorList>
    </citation>
    <scope>NUCLEOTIDE SEQUENCE [LARGE SCALE GENOMIC DNA]</scope>
    <source>
        <strain evidence="15 16">MK-D1</strain>
    </source>
</reference>
<dbReference type="InterPro" id="IPR011108">
    <property type="entry name" value="RMMBL"/>
</dbReference>
<evidence type="ECO:0000256" key="2">
    <source>
        <dbReference type="ARBA" id="ARBA00022722"/>
    </source>
</evidence>
<feature type="region of interest" description="KHa" evidence="12">
    <location>
        <begin position="1"/>
        <end position="68"/>
    </location>
</feature>
<gene>
    <name evidence="12" type="primary">fttA</name>
    <name evidence="15" type="ORF">DSAG12_01265</name>
</gene>
<evidence type="ECO:0000256" key="7">
    <source>
        <dbReference type="ARBA" id="ARBA00022839"/>
    </source>
</evidence>
<keyword evidence="11" id="KW-0804">Transcription</keyword>
<dbReference type="Gene3D" id="3.60.15.10">
    <property type="entry name" value="Ribonuclease Z/Hydroxyacylglutathione hydrolase-like"/>
    <property type="match status" value="1"/>
</dbReference>
<keyword evidence="1 12" id="KW-0806">Transcription termination</keyword>
<protein>
    <recommendedName>
        <fullName evidence="12">Transcription termination factor FttA</fullName>
        <ecNumber evidence="12">3.1.-.-</ecNumber>
    </recommendedName>
</protein>
<comment type="cofactor">
    <cofactor evidence="12">
        <name>Zn(2+)</name>
        <dbReference type="ChEBI" id="CHEBI:29105"/>
    </cofactor>
    <text evidence="12">Binds 2 Zn(2+) ions, which are required for nuclease activity.</text>
</comment>
<evidence type="ECO:0000256" key="4">
    <source>
        <dbReference type="ARBA" id="ARBA00022759"/>
    </source>
</evidence>
<sequence length="632" mass="70939">MDSLEKLRKIIKESIPKSAEITDVLYEGPEISVYSKNENFIGNDHAEIKNLVKKLRKRIVVRSDPSIRIDNDETVAVLKKIIPEEADITKIMFNENLGEVIVECRKPGVAIGKAGEKLKEIKKQTFWIPRVIRTPPIESRTVALVRSMLQKERQKQKSEFQKIGKRIHRQSMKSKLNIKVTALGSFREVGRSAILIQTNESSILLDCGLNVGNSKDLYPLFDNGNFNIEDLDAVILSHAHLDHSGLVPFLYKYGYGGPLYCTEPTMHLSTMLQLDYCNICEREGKPAPYSKKDIKNAVLHTFCLEWGKVTDITPDIKLTLHNAGHILGSSLIHLHFGNGDHNLVFTGDYKFQRTRLFEAASCKFPRLETLITESTYGGIQDVVPSRYESEKQLIQILNSTLRKGGKVLIPVLAVGRAQEVMVVLEDFISRKMIDPVPIFVDGMISEATAIHTTHPDFLNSELREKIFHQGKNPFTSEIFTQVDGYQARDDIIAGGPCVIMATSGMLQGGPSVQYLKGIADDPNSSILFCSYQVEGTLGRRIQKGFREFQHYSSTGKRSLVKTKLAVFTVEGFSGHSSRSQIISFIRKVKPRPERVLTLHGEASKCMGLASVIHKRMKSETRSLQNGETIVLK</sequence>
<evidence type="ECO:0000256" key="8">
    <source>
        <dbReference type="ARBA" id="ARBA00022884"/>
    </source>
</evidence>
<feature type="binding site" evidence="12">
    <location>
        <position position="599"/>
    </location>
    <ligand>
        <name>Zn(2+)</name>
        <dbReference type="ChEBI" id="CHEBI:29105"/>
        <label>2</label>
    </ligand>
</feature>
<dbReference type="InterPro" id="IPR015946">
    <property type="entry name" value="KH_dom-like_a/b"/>
</dbReference>
<evidence type="ECO:0000256" key="3">
    <source>
        <dbReference type="ARBA" id="ARBA00022723"/>
    </source>
</evidence>
<evidence type="ECO:0000256" key="11">
    <source>
        <dbReference type="ARBA" id="ARBA00023163"/>
    </source>
</evidence>
<evidence type="ECO:0000256" key="10">
    <source>
        <dbReference type="ARBA" id="ARBA00023125"/>
    </source>
</evidence>
<evidence type="ECO:0000313" key="16">
    <source>
        <dbReference type="Proteomes" id="UP000321408"/>
    </source>
</evidence>
<dbReference type="AlphaFoldDB" id="A0A5B9D9N0"/>
<keyword evidence="8 12" id="KW-0694">RNA-binding</keyword>
<dbReference type="GeneID" id="41329257"/>
<dbReference type="NCBIfam" id="TIGR03675">
    <property type="entry name" value="arCOG00543"/>
    <property type="match status" value="1"/>
</dbReference>
<dbReference type="GO" id="GO:0006353">
    <property type="term" value="P:DNA-templated transcription termination"/>
    <property type="evidence" value="ECO:0007669"/>
    <property type="project" value="UniProtKB-UniRule"/>
</dbReference>
<feature type="binding site" evidence="12">
    <location>
        <position position="243"/>
    </location>
    <ligand>
        <name>Zn(2+)</name>
        <dbReference type="ChEBI" id="CHEBI:29105"/>
        <label>2</label>
    </ligand>
</feature>
<comment type="subunit">
    <text evidence="12">Homodimer. Interacts with RNA polymerase (RNAP), interacts with the Spt4-Spt5 complex.</text>
</comment>
<evidence type="ECO:0000256" key="5">
    <source>
        <dbReference type="ARBA" id="ARBA00022801"/>
    </source>
</evidence>
<accession>A0A5B9D9N0</accession>
<evidence type="ECO:0000313" key="15">
    <source>
        <dbReference type="EMBL" id="QEE15440.1"/>
    </source>
</evidence>
<dbReference type="GO" id="GO:0003723">
    <property type="term" value="F:RNA binding"/>
    <property type="evidence" value="ECO:0007669"/>
    <property type="project" value="UniProtKB-UniRule"/>
</dbReference>
<dbReference type="GO" id="GO:0008270">
    <property type="term" value="F:zinc ion binding"/>
    <property type="evidence" value="ECO:0007669"/>
    <property type="project" value="UniProtKB-UniRule"/>
</dbReference>
<dbReference type="SMART" id="SM01027">
    <property type="entry name" value="Beta-Casp"/>
    <property type="match status" value="1"/>
</dbReference>
<dbReference type="HAMAP" id="MF_00870">
    <property type="entry name" value="FttA"/>
    <property type="match status" value="1"/>
</dbReference>
<dbReference type="Gene3D" id="3.30.300.230">
    <property type="match status" value="1"/>
</dbReference>
<dbReference type="InterPro" id="IPR019975">
    <property type="entry name" value="aCPSF1"/>
</dbReference>
<dbReference type="Pfam" id="PF16661">
    <property type="entry name" value="Lactamase_B_6"/>
    <property type="match status" value="1"/>
</dbReference>
<comment type="caution">
    <text evidence="12">Lacks conserved residue(s) required for the propagation of feature annotation.</text>
</comment>
<feature type="region of interest" description="Metallo-beta-lactamase C-terminus" evidence="12">
    <location>
        <begin position="574"/>
        <end position="632"/>
    </location>
</feature>
<evidence type="ECO:0000256" key="12">
    <source>
        <dbReference type="HAMAP-Rule" id="MF_00870"/>
    </source>
</evidence>
<dbReference type="KEGG" id="psyt:DSAG12_01265"/>
<dbReference type="OrthoDB" id="7155at2157"/>
<evidence type="ECO:0000256" key="1">
    <source>
        <dbReference type="ARBA" id="ARBA00022472"/>
    </source>
</evidence>
<dbReference type="CDD" id="cd22532">
    <property type="entry name" value="KH-II_CPSF_arch_rpt1"/>
    <property type="match status" value="1"/>
</dbReference>
<comment type="similarity">
    <text evidence="12">Belongs to the metallo-beta-lactamase superfamily. RNA-metabolizing metallo-beta-lactamase-like family. FttA subfamily.</text>
</comment>
<dbReference type="GO" id="GO:0004532">
    <property type="term" value="F:RNA exonuclease activity"/>
    <property type="evidence" value="ECO:0007669"/>
    <property type="project" value="UniProtKB-UniRule"/>
</dbReference>
<organism evidence="15 16">
    <name type="scientific">Promethearchaeum syntrophicum</name>
    <dbReference type="NCBI Taxonomy" id="2594042"/>
    <lineage>
        <taxon>Archaea</taxon>
        <taxon>Promethearchaeati</taxon>
        <taxon>Promethearchaeota</taxon>
        <taxon>Promethearchaeia</taxon>
        <taxon>Promethearchaeales</taxon>
        <taxon>Promethearchaeaceae</taxon>
        <taxon>Promethearchaeum</taxon>
    </lineage>
</organism>
<feature type="binding site" evidence="12">
    <location>
        <position position="238"/>
    </location>
    <ligand>
        <name>Zn(2+)</name>
        <dbReference type="ChEBI" id="CHEBI:29105"/>
        <label>1</label>
    </ligand>
</feature>
<dbReference type="GO" id="GO:0004521">
    <property type="term" value="F:RNA endonuclease activity"/>
    <property type="evidence" value="ECO:0007669"/>
    <property type="project" value="UniProtKB-UniRule"/>
</dbReference>
<dbReference type="InterPro" id="IPR022712">
    <property type="entry name" value="Beta_Casp"/>
</dbReference>
<feature type="binding site" evidence="12">
    <location>
        <position position="242"/>
    </location>
    <ligand>
        <name>Zn(2+)</name>
        <dbReference type="ChEBI" id="CHEBI:29105"/>
        <label>2</label>
    </ligand>
</feature>
<feature type="domain" description="Beta-Casp" evidence="14">
    <location>
        <begin position="417"/>
        <end position="541"/>
    </location>
</feature>
<feature type="binding site" evidence="12">
    <location>
        <position position="240"/>
    </location>
    <ligand>
        <name>Zn(2+)</name>
        <dbReference type="ChEBI" id="CHEBI:29105"/>
        <label>1</label>
    </ligand>
</feature>
<keyword evidence="16" id="KW-1185">Reference proteome</keyword>
<keyword evidence="10 12" id="KW-0238">DNA-binding</keyword>
<dbReference type="GO" id="GO:0003677">
    <property type="term" value="F:DNA binding"/>
    <property type="evidence" value="ECO:0007669"/>
    <property type="project" value="UniProtKB-KW"/>
</dbReference>
<feature type="binding site" evidence="12">
    <location>
        <position position="325"/>
    </location>
    <ligand>
        <name>Zn(2+)</name>
        <dbReference type="ChEBI" id="CHEBI:29105"/>
        <label>1</label>
    </ligand>
</feature>
<dbReference type="InterPro" id="IPR033769">
    <property type="entry name" value="TffA_KH"/>
</dbReference>
<dbReference type="SMART" id="SM00849">
    <property type="entry name" value="Lactamase_B"/>
    <property type="match status" value="1"/>
</dbReference>
<dbReference type="InterPro" id="IPR001279">
    <property type="entry name" value="Metallo-B-lactamas"/>
</dbReference>
<dbReference type="PANTHER" id="PTHR11203">
    <property type="entry name" value="CLEAVAGE AND POLYADENYLATION SPECIFICITY FACTOR FAMILY MEMBER"/>
    <property type="match status" value="1"/>
</dbReference>
<dbReference type="InterPro" id="IPR036866">
    <property type="entry name" value="RibonucZ/Hydroxyglut_hydro"/>
</dbReference>
<dbReference type="RefSeq" id="WP_147662348.1">
    <property type="nucleotide sequence ID" value="NZ_CP042905.2"/>
</dbReference>
<dbReference type="EMBL" id="CP042905">
    <property type="protein sequence ID" value="QEE15440.1"/>
    <property type="molecule type" value="Genomic_DNA"/>
</dbReference>
<proteinExistence type="inferred from homology"/>
<dbReference type="EC" id="3.1.-.-" evidence="12"/>